<dbReference type="GO" id="GO:0006310">
    <property type="term" value="P:DNA recombination"/>
    <property type="evidence" value="ECO:0007669"/>
    <property type="project" value="InterPro"/>
</dbReference>
<dbReference type="GO" id="GO:0005524">
    <property type="term" value="F:ATP binding"/>
    <property type="evidence" value="ECO:0007669"/>
    <property type="project" value="UniProtKB-KW"/>
</dbReference>
<proteinExistence type="predicted"/>
<feature type="domain" description="Helicase ATP-binding" evidence="6">
    <location>
        <begin position="26"/>
        <end position="193"/>
    </location>
</feature>
<dbReference type="GO" id="GO:0005737">
    <property type="term" value="C:cytoplasm"/>
    <property type="evidence" value="ECO:0007669"/>
    <property type="project" value="TreeGrafter"/>
</dbReference>
<dbReference type="Gene3D" id="3.40.50.300">
    <property type="entry name" value="P-loop containing nucleotide triphosphate hydrolases"/>
    <property type="match status" value="2"/>
</dbReference>
<dbReference type="InterPro" id="IPR011545">
    <property type="entry name" value="DEAD/DEAH_box_helicase_dom"/>
</dbReference>
<evidence type="ECO:0000256" key="1">
    <source>
        <dbReference type="ARBA" id="ARBA00022741"/>
    </source>
</evidence>
<dbReference type="CDD" id="cd17920">
    <property type="entry name" value="DEXHc_RecQ"/>
    <property type="match status" value="1"/>
</dbReference>
<comment type="caution">
    <text evidence="8">The sequence shown here is derived from an EMBL/GenBank/DDBJ whole genome shotgun (WGS) entry which is preliminary data.</text>
</comment>
<dbReference type="InterPro" id="IPR001650">
    <property type="entry name" value="Helicase_C-like"/>
</dbReference>
<dbReference type="SUPFAM" id="SSF52540">
    <property type="entry name" value="P-loop containing nucleoside triphosphate hydrolases"/>
    <property type="match status" value="1"/>
</dbReference>
<dbReference type="PROSITE" id="PS00690">
    <property type="entry name" value="DEAH_ATP_HELICASE"/>
    <property type="match status" value="1"/>
</dbReference>
<dbReference type="GO" id="GO:0030894">
    <property type="term" value="C:replisome"/>
    <property type="evidence" value="ECO:0007669"/>
    <property type="project" value="TreeGrafter"/>
</dbReference>
<dbReference type="AlphaFoldDB" id="A0A9X3WFI3"/>
<name>A0A9X3WFI3_9BACI</name>
<dbReference type="GO" id="GO:0043138">
    <property type="term" value="F:3'-5' DNA helicase activity"/>
    <property type="evidence" value="ECO:0007669"/>
    <property type="project" value="TreeGrafter"/>
</dbReference>
<organism evidence="8 9">
    <name type="scientific">Aquibacillus koreensis</name>
    <dbReference type="NCBI Taxonomy" id="279446"/>
    <lineage>
        <taxon>Bacteria</taxon>
        <taxon>Bacillati</taxon>
        <taxon>Bacillota</taxon>
        <taxon>Bacilli</taxon>
        <taxon>Bacillales</taxon>
        <taxon>Bacillaceae</taxon>
        <taxon>Aquibacillus</taxon>
    </lineage>
</organism>
<dbReference type="PANTHER" id="PTHR13710:SF84">
    <property type="entry name" value="ATP-DEPENDENT DNA HELICASE RECS-RELATED"/>
    <property type="match status" value="1"/>
</dbReference>
<keyword evidence="9" id="KW-1185">Reference proteome</keyword>
<evidence type="ECO:0000256" key="3">
    <source>
        <dbReference type="ARBA" id="ARBA00022806"/>
    </source>
</evidence>
<dbReference type="InterPro" id="IPR004589">
    <property type="entry name" value="DNA_helicase_ATP-dep_RecQ"/>
</dbReference>
<evidence type="ECO:0000313" key="8">
    <source>
        <dbReference type="EMBL" id="MDC3418862.1"/>
    </source>
</evidence>
<dbReference type="GO" id="GO:0009378">
    <property type="term" value="F:four-way junction helicase activity"/>
    <property type="evidence" value="ECO:0007669"/>
    <property type="project" value="TreeGrafter"/>
</dbReference>
<dbReference type="GO" id="GO:0043590">
    <property type="term" value="C:bacterial nucleoid"/>
    <property type="evidence" value="ECO:0007669"/>
    <property type="project" value="TreeGrafter"/>
</dbReference>
<dbReference type="SMART" id="SM00487">
    <property type="entry name" value="DEXDc"/>
    <property type="match status" value="1"/>
</dbReference>
<accession>A0A9X3WFI3</accession>
<keyword evidence="3 8" id="KW-0347">Helicase</keyword>
<dbReference type="GO" id="GO:0006281">
    <property type="term" value="P:DNA repair"/>
    <property type="evidence" value="ECO:0007669"/>
    <property type="project" value="TreeGrafter"/>
</dbReference>
<evidence type="ECO:0000313" key="9">
    <source>
        <dbReference type="Proteomes" id="UP001145072"/>
    </source>
</evidence>
<keyword evidence="4" id="KW-0067">ATP-binding</keyword>
<reference evidence="8" key="1">
    <citation type="submission" date="2022-06" db="EMBL/GenBank/DDBJ databases">
        <title>Aquibacillus sp. a new bacterium isolated from soil saline samples.</title>
        <authorList>
            <person name="Galisteo C."/>
            <person name="De La Haba R."/>
            <person name="Sanchez-Porro C."/>
            <person name="Ventosa A."/>
        </authorList>
    </citation>
    <scope>NUCLEOTIDE SEQUENCE</scope>
    <source>
        <strain evidence="8">JCM 12387</strain>
    </source>
</reference>
<dbReference type="GO" id="GO:0016787">
    <property type="term" value="F:hydrolase activity"/>
    <property type="evidence" value="ECO:0007669"/>
    <property type="project" value="UniProtKB-KW"/>
</dbReference>
<dbReference type="EMBL" id="JAMQJZ010000001">
    <property type="protein sequence ID" value="MDC3418862.1"/>
    <property type="molecule type" value="Genomic_DNA"/>
</dbReference>
<dbReference type="SMART" id="SM00490">
    <property type="entry name" value="HELICc"/>
    <property type="match status" value="1"/>
</dbReference>
<dbReference type="PROSITE" id="PS51194">
    <property type="entry name" value="HELICASE_CTER"/>
    <property type="match status" value="1"/>
</dbReference>
<evidence type="ECO:0000256" key="5">
    <source>
        <dbReference type="ARBA" id="ARBA00023125"/>
    </source>
</evidence>
<dbReference type="GO" id="GO:0003677">
    <property type="term" value="F:DNA binding"/>
    <property type="evidence" value="ECO:0007669"/>
    <property type="project" value="UniProtKB-KW"/>
</dbReference>
<keyword evidence="5" id="KW-0238">DNA-binding</keyword>
<protein>
    <submittedName>
        <fullName evidence="8">ATP-dependent DNA helicase</fullName>
    </submittedName>
</protein>
<keyword evidence="1" id="KW-0547">Nucleotide-binding</keyword>
<dbReference type="NCBIfam" id="TIGR00614">
    <property type="entry name" value="recQ_fam"/>
    <property type="match status" value="1"/>
</dbReference>
<dbReference type="FunFam" id="3.40.50.300:FF:001363">
    <property type="entry name" value="ATP-dependent DNA helicase RecQ"/>
    <property type="match status" value="1"/>
</dbReference>
<dbReference type="RefSeq" id="WP_259871148.1">
    <property type="nucleotide sequence ID" value="NZ_JAMQJZ010000001.1"/>
</dbReference>
<evidence type="ECO:0000259" key="7">
    <source>
        <dbReference type="PROSITE" id="PS51194"/>
    </source>
</evidence>
<evidence type="ECO:0000256" key="4">
    <source>
        <dbReference type="ARBA" id="ARBA00022840"/>
    </source>
</evidence>
<gene>
    <name evidence="8" type="ORF">NC661_00490</name>
</gene>
<evidence type="ECO:0000256" key="2">
    <source>
        <dbReference type="ARBA" id="ARBA00022801"/>
    </source>
</evidence>
<feature type="domain" description="Helicase C-terminal" evidence="7">
    <location>
        <begin position="220"/>
        <end position="365"/>
    </location>
</feature>
<dbReference type="Pfam" id="PF00270">
    <property type="entry name" value="DEAD"/>
    <property type="match status" value="1"/>
</dbReference>
<dbReference type="Proteomes" id="UP001145072">
    <property type="component" value="Unassembled WGS sequence"/>
</dbReference>
<sequence length="515" mass="59770">MNKTLEYYLEKYTGHNEFRTGQKEIITDVLEGKSCLGILPTGSGKSLCYQLPARVLNGLVVVVSPLISLMIDQVKQLKAEGFREAVALNSFLDYTEKQQVYHNLDQYKLVYVSPEMLQNPYFLQRLRKQSISLFVVDEAHCISQWGHEFRPDYLKLDTVIQDIGNPPVLALSATATPDVQKDIIKQLNCEQMVKHIHPMDRDNIAFVVKTVESDKYKLDYIAALLHSYQVPTMIYFSSRKWTEQAAEILRTHVPNLRIAFYHGGMEQTDRILIQQQFMNDQLDVICCTSAFGMGINKKNVRLVVHYHLPTQVESFIQEVGRAGRDGEASVNLLLSNENDQLLPKQLIETELPTHGQITMLMDYLRHLVESKELTIDESLVSTQFQFNETQWRFLKYQLEVHGMIKEDRLVQISSSDRKAIVNDIHLLVDKRKKLKLAKLTDLINWIHDKGCRRERLFLPFQEQVRPAKFQCCDHCGFSFEEWNPTITNKRITSDNWEDMLQSLFFQGEHHEKQTS</sequence>
<keyword evidence="2" id="KW-0378">Hydrolase</keyword>
<dbReference type="PANTHER" id="PTHR13710">
    <property type="entry name" value="DNA HELICASE RECQ FAMILY MEMBER"/>
    <property type="match status" value="1"/>
</dbReference>
<evidence type="ECO:0000259" key="6">
    <source>
        <dbReference type="PROSITE" id="PS51192"/>
    </source>
</evidence>
<dbReference type="Pfam" id="PF00271">
    <property type="entry name" value="Helicase_C"/>
    <property type="match status" value="1"/>
</dbReference>
<dbReference type="InterPro" id="IPR002464">
    <property type="entry name" value="DNA/RNA_helicase_DEAH_CS"/>
</dbReference>
<dbReference type="InterPro" id="IPR027417">
    <property type="entry name" value="P-loop_NTPase"/>
</dbReference>
<dbReference type="PROSITE" id="PS51192">
    <property type="entry name" value="HELICASE_ATP_BIND_1"/>
    <property type="match status" value="1"/>
</dbReference>
<dbReference type="InterPro" id="IPR014001">
    <property type="entry name" value="Helicase_ATP-bd"/>
</dbReference>